<dbReference type="Pfam" id="PF04784">
    <property type="entry name" value="DUF547"/>
    <property type="match status" value="1"/>
</dbReference>
<evidence type="ECO:0000313" key="4">
    <source>
        <dbReference type="Proteomes" id="UP001558713"/>
    </source>
</evidence>
<evidence type="ECO:0000256" key="1">
    <source>
        <dbReference type="SAM" id="MobiDB-lite"/>
    </source>
</evidence>
<accession>A0ABD0ZC41</accession>
<organism evidence="3 4">
    <name type="scientific">Cardamine amara subsp. amara</name>
    <dbReference type="NCBI Taxonomy" id="228776"/>
    <lineage>
        <taxon>Eukaryota</taxon>
        <taxon>Viridiplantae</taxon>
        <taxon>Streptophyta</taxon>
        <taxon>Embryophyta</taxon>
        <taxon>Tracheophyta</taxon>
        <taxon>Spermatophyta</taxon>
        <taxon>Magnoliopsida</taxon>
        <taxon>eudicotyledons</taxon>
        <taxon>Gunneridae</taxon>
        <taxon>Pentapetalae</taxon>
        <taxon>rosids</taxon>
        <taxon>malvids</taxon>
        <taxon>Brassicales</taxon>
        <taxon>Brassicaceae</taxon>
        <taxon>Cardamineae</taxon>
        <taxon>Cardamine</taxon>
    </lineage>
</organism>
<feature type="domain" description="DUF547" evidence="2">
    <location>
        <begin position="324"/>
        <end position="458"/>
    </location>
</feature>
<protein>
    <recommendedName>
        <fullName evidence="2">DUF547 domain-containing protein</fullName>
    </recommendedName>
</protein>
<evidence type="ECO:0000313" key="3">
    <source>
        <dbReference type="EMBL" id="KAL1192257.1"/>
    </source>
</evidence>
<reference evidence="3 4" key="1">
    <citation type="submission" date="2024-04" db="EMBL/GenBank/DDBJ databases">
        <title>Genome assembly C_amara_ONT_v2.</title>
        <authorList>
            <person name="Yant L."/>
            <person name="Moore C."/>
            <person name="Slenker M."/>
        </authorList>
    </citation>
    <scope>NUCLEOTIDE SEQUENCE [LARGE SCALE GENOMIC DNA]</scope>
    <source>
        <tissue evidence="3">Leaf</tissue>
    </source>
</reference>
<dbReference type="PANTHER" id="PTHR23054">
    <property type="entry name" value="TERNARY COMPLEX FACTOR MIP1, LEUCINE-ZIPPER-RELATED"/>
    <property type="match status" value="1"/>
</dbReference>
<dbReference type="AlphaFoldDB" id="A0ABD0ZC41"/>
<dbReference type="EMBL" id="JBANAX010000828">
    <property type="protein sequence ID" value="KAL1192257.1"/>
    <property type="molecule type" value="Genomic_DNA"/>
</dbReference>
<name>A0ABD0ZC41_CARAN</name>
<keyword evidence="4" id="KW-1185">Reference proteome</keyword>
<proteinExistence type="predicted"/>
<evidence type="ECO:0000259" key="2">
    <source>
        <dbReference type="Pfam" id="PF04784"/>
    </source>
</evidence>
<sequence length="532" mass="61074">MTTRTSIHKRSRSDPDPRKSLKNNRSSEALYNIDQFHMDQLLQREIEQLKSLTKSRKFHPQRGSSDEMDLLLQEDEVLVRRELETVLRRKLFLEDSENEDSSIPKEAKKLVREIAGLELQVMYLERYLLLLYRRFFNNKITSKLESEKKERSEDLLESTKLIDSQKNAACSPQKVLEDSGIFRSHSSLSHCSGYSFRMSPPAMDSSYHHSLPFSMLEQAEIDSMIGTYVSENVHKSPNSLSEDMIKCISEVIRQLADPKSLDDDDRESSSPFRGKEPLKIICRPYDKLLMVKSICRDSEKLNAVEPTLKHFRSLVNKLEGVNPRKLNHEEKLAFWINIHNSLVMHSILVYGNPKNSMKRVSGLLKAAYNVGGRSLNLDTIQTSILGCRFSRPGQVFRFFFASKSKGKAGDLGRDFAITHPEPLLHFALCSGNLSDPSVRIYTPKNVMMELECGREEYVKSNLGISRDNKILLPKLVELYAKDIELSNVGVLDMIGNFLPCEAKDRIQKCRNKKHGRFSINWVAHDFRFGLLL</sequence>
<feature type="compositionally biased region" description="Basic residues" evidence="1">
    <location>
        <begin position="1"/>
        <end position="11"/>
    </location>
</feature>
<gene>
    <name evidence="3" type="ORF">V5N11_028130</name>
</gene>
<dbReference type="InterPro" id="IPR006869">
    <property type="entry name" value="DUF547"/>
</dbReference>
<dbReference type="Proteomes" id="UP001558713">
    <property type="component" value="Unassembled WGS sequence"/>
</dbReference>
<feature type="region of interest" description="Disordered" evidence="1">
    <location>
        <begin position="1"/>
        <end position="25"/>
    </location>
</feature>
<dbReference type="PANTHER" id="PTHR23054:SF57">
    <property type="entry name" value="TERNARY COMPLEX FACTOR MIP1 LEUCINE-ZIPPER PROTEIN"/>
    <property type="match status" value="1"/>
</dbReference>
<comment type="caution">
    <text evidence="3">The sequence shown here is derived from an EMBL/GenBank/DDBJ whole genome shotgun (WGS) entry which is preliminary data.</text>
</comment>